<dbReference type="KEGG" id="nve:5518389"/>
<evidence type="ECO:0000256" key="15">
    <source>
        <dbReference type="SAM" id="Phobius"/>
    </source>
</evidence>
<dbReference type="OMA" id="EAFIDNT"/>
<dbReference type="InterPro" id="IPR035892">
    <property type="entry name" value="C2_domain_sf"/>
</dbReference>
<feature type="compositionally biased region" description="Low complexity" evidence="14">
    <location>
        <begin position="599"/>
        <end position="612"/>
    </location>
</feature>
<feature type="compositionally biased region" description="Low complexity" evidence="14">
    <location>
        <begin position="573"/>
        <end position="584"/>
    </location>
</feature>
<dbReference type="CDD" id="cd21670">
    <property type="entry name" value="SMP_ESyt"/>
    <property type="match status" value="1"/>
</dbReference>
<evidence type="ECO:0000256" key="9">
    <source>
        <dbReference type="ARBA" id="ARBA00022837"/>
    </source>
</evidence>
<dbReference type="SUPFAM" id="SSF49562">
    <property type="entry name" value="C2 domain (Calcium/lipid-binding domain, CaLB)"/>
    <property type="match status" value="3"/>
</dbReference>
<dbReference type="InterPro" id="IPR051634">
    <property type="entry name" value="Extended_Synaptotagmin"/>
</dbReference>
<dbReference type="GO" id="GO:0061817">
    <property type="term" value="P:endoplasmic reticulum-plasma membrane tethering"/>
    <property type="evidence" value="ECO:0007669"/>
    <property type="project" value="InterPro"/>
</dbReference>
<evidence type="ECO:0000256" key="10">
    <source>
        <dbReference type="ARBA" id="ARBA00022989"/>
    </source>
</evidence>
<evidence type="ECO:0000256" key="5">
    <source>
        <dbReference type="ARBA" id="ARBA00022692"/>
    </source>
</evidence>
<comment type="similarity">
    <text evidence="3">Belongs to the extended synaptotagmin family.</text>
</comment>
<feature type="transmembrane region" description="Helical" evidence="15">
    <location>
        <begin position="42"/>
        <end position="61"/>
    </location>
</feature>
<keyword evidence="12" id="KW-0446">Lipid-binding</keyword>
<evidence type="ECO:0000256" key="8">
    <source>
        <dbReference type="ARBA" id="ARBA00022824"/>
    </source>
</evidence>
<keyword evidence="19" id="KW-1185">Reference proteome</keyword>
<evidence type="ECO:0000256" key="3">
    <source>
        <dbReference type="ARBA" id="ARBA00005867"/>
    </source>
</evidence>
<evidence type="ECO:0000259" key="17">
    <source>
        <dbReference type="PROSITE" id="PS51847"/>
    </source>
</evidence>
<dbReference type="SMART" id="SM00239">
    <property type="entry name" value="C2"/>
    <property type="match status" value="3"/>
</dbReference>
<dbReference type="GO" id="GO:0035091">
    <property type="term" value="F:phosphatidylinositol binding"/>
    <property type="evidence" value="ECO:0000318"/>
    <property type="project" value="GO_Central"/>
</dbReference>
<dbReference type="Pfam" id="PF00168">
    <property type="entry name" value="C2"/>
    <property type="match status" value="3"/>
</dbReference>
<reference evidence="18 19" key="1">
    <citation type="journal article" date="2007" name="Science">
        <title>Sea anemone genome reveals ancestral eumetazoan gene repertoire and genomic organization.</title>
        <authorList>
            <person name="Putnam N.H."/>
            <person name="Srivastava M."/>
            <person name="Hellsten U."/>
            <person name="Dirks B."/>
            <person name="Chapman J."/>
            <person name="Salamov A."/>
            <person name="Terry A."/>
            <person name="Shapiro H."/>
            <person name="Lindquist E."/>
            <person name="Kapitonov V.V."/>
            <person name="Jurka J."/>
            <person name="Genikhovich G."/>
            <person name="Grigoriev I.V."/>
            <person name="Lucas S.M."/>
            <person name="Steele R.E."/>
            <person name="Finnerty J.R."/>
            <person name="Technau U."/>
            <person name="Martindale M.Q."/>
            <person name="Rokhsar D.S."/>
        </authorList>
    </citation>
    <scope>NUCLEOTIDE SEQUENCE [LARGE SCALE GENOMIC DNA]</scope>
    <source>
        <strain evidence="19">CH2 X CH6</strain>
    </source>
</reference>
<dbReference type="GO" id="GO:0006869">
    <property type="term" value="P:lipid transport"/>
    <property type="evidence" value="ECO:0007669"/>
    <property type="project" value="UniProtKB-KW"/>
</dbReference>
<dbReference type="Gene3D" id="2.60.40.150">
    <property type="entry name" value="C2 domain"/>
    <property type="match status" value="3"/>
</dbReference>
<dbReference type="GO" id="GO:0008429">
    <property type="term" value="F:phosphatidylethanolamine binding"/>
    <property type="evidence" value="ECO:0000318"/>
    <property type="project" value="GO_Central"/>
</dbReference>
<keyword evidence="13 15" id="KW-0472">Membrane</keyword>
<name>A7RQE7_NEMVE</name>
<comment type="subcellular location">
    <subcellularLocation>
        <location evidence="1">Cell membrane</location>
        <topology evidence="1">Peripheral membrane protein</topology>
    </subcellularLocation>
    <subcellularLocation>
        <location evidence="2">Endoplasmic reticulum membrane</location>
        <topology evidence="2">Multi-pass membrane protein</topology>
    </subcellularLocation>
</comment>
<keyword evidence="9" id="KW-0106">Calcium</keyword>
<dbReference type="InterPro" id="IPR039010">
    <property type="entry name" value="Synaptotagmin_SMP"/>
</dbReference>
<evidence type="ECO:0000256" key="12">
    <source>
        <dbReference type="ARBA" id="ARBA00023121"/>
    </source>
</evidence>
<dbReference type="GO" id="GO:0005789">
    <property type="term" value="C:endoplasmic reticulum membrane"/>
    <property type="evidence" value="ECO:0000318"/>
    <property type="project" value="GO_Central"/>
</dbReference>
<dbReference type="PANTHER" id="PTHR45761:SF1">
    <property type="entry name" value="EXTENDED SYNAPTOTAGMIN-LIKE PROTEIN 2, ISOFORM C"/>
    <property type="match status" value="1"/>
</dbReference>
<evidence type="ECO:0000256" key="11">
    <source>
        <dbReference type="ARBA" id="ARBA00023055"/>
    </source>
</evidence>
<dbReference type="InterPro" id="IPR037733">
    <property type="entry name" value="Ext_Synaptotagmin_C2A"/>
</dbReference>
<dbReference type="EMBL" id="DS469528">
    <property type="protein sequence ID" value="EDO46277.1"/>
    <property type="molecule type" value="Genomic_DNA"/>
</dbReference>
<dbReference type="GO" id="GO:0005886">
    <property type="term" value="C:plasma membrane"/>
    <property type="evidence" value="ECO:0007669"/>
    <property type="project" value="UniProtKB-SubCell"/>
</dbReference>
<keyword evidence="6" id="KW-0479">Metal-binding</keyword>
<dbReference type="CDD" id="cd08391">
    <property type="entry name" value="C2A_C2C_Synaptotagmin_like"/>
    <property type="match status" value="1"/>
</dbReference>
<dbReference type="PROSITE" id="PS50004">
    <property type="entry name" value="C2"/>
    <property type="match status" value="2"/>
</dbReference>
<evidence type="ECO:0000256" key="14">
    <source>
        <dbReference type="SAM" id="MobiDB-lite"/>
    </source>
</evidence>
<accession>A7RQE7</accession>
<keyword evidence="4" id="KW-0813">Transport</keyword>
<keyword evidence="11" id="KW-0445">Lipid transport</keyword>
<evidence type="ECO:0000256" key="4">
    <source>
        <dbReference type="ARBA" id="ARBA00022448"/>
    </source>
</evidence>
<gene>
    <name evidence="18" type="ORF">NEMVEDRAFT_v1g200561</name>
</gene>
<keyword evidence="10 15" id="KW-1133">Transmembrane helix</keyword>
<proteinExistence type="inferred from homology"/>
<dbReference type="Proteomes" id="UP000001593">
    <property type="component" value="Unassembled WGS sequence"/>
</dbReference>
<feature type="transmembrane region" description="Helical" evidence="15">
    <location>
        <begin position="15"/>
        <end position="36"/>
    </location>
</feature>
<dbReference type="AlphaFoldDB" id="A7RQE7"/>
<dbReference type="HOGENOM" id="CLU_012047_0_0_1"/>
<dbReference type="InParanoid" id="A7RQE7"/>
<dbReference type="FunFam" id="2.60.40.150:FF:000470">
    <property type="entry name" value="Predicted protein"/>
    <property type="match status" value="1"/>
</dbReference>
<evidence type="ECO:0000259" key="16">
    <source>
        <dbReference type="PROSITE" id="PS50004"/>
    </source>
</evidence>
<feature type="domain" description="C2" evidence="16">
    <location>
        <begin position="262"/>
        <end position="389"/>
    </location>
</feature>
<dbReference type="PROSITE" id="PS51847">
    <property type="entry name" value="SMP"/>
    <property type="match status" value="1"/>
</dbReference>
<dbReference type="OrthoDB" id="1029639at2759"/>
<dbReference type="FunFam" id="2.60.40.150:FF:000155">
    <property type="entry name" value="extended synaptotagmin-2 isoform X1"/>
    <property type="match status" value="1"/>
</dbReference>
<dbReference type="Pfam" id="PF17047">
    <property type="entry name" value="SMP_LBD"/>
    <property type="match status" value="1"/>
</dbReference>
<feature type="domain" description="C2" evidence="16">
    <location>
        <begin position="629"/>
        <end position="754"/>
    </location>
</feature>
<evidence type="ECO:0000256" key="1">
    <source>
        <dbReference type="ARBA" id="ARBA00004202"/>
    </source>
</evidence>
<dbReference type="GO" id="GO:0005544">
    <property type="term" value="F:calcium-dependent phospholipid binding"/>
    <property type="evidence" value="ECO:0000318"/>
    <property type="project" value="GO_Central"/>
</dbReference>
<dbReference type="GO" id="GO:0031210">
    <property type="term" value="F:phosphatidylcholine binding"/>
    <property type="evidence" value="ECO:0000318"/>
    <property type="project" value="GO_Central"/>
</dbReference>
<dbReference type="STRING" id="45351.A7RQE7"/>
<dbReference type="FunFam" id="2.60.40.150:FF:000395">
    <property type="entry name" value="Predicted protein"/>
    <property type="match status" value="1"/>
</dbReference>
<protein>
    <submittedName>
        <fullName evidence="18">Uncharacterized protein</fullName>
    </submittedName>
</protein>
<organism evidence="18 19">
    <name type="scientific">Nematostella vectensis</name>
    <name type="common">Starlet sea anemone</name>
    <dbReference type="NCBI Taxonomy" id="45351"/>
    <lineage>
        <taxon>Eukaryota</taxon>
        <taxon>Metazoa</taxon>
        <taxon>Cnidaria</taxon>
        <taxon>Anthozoa</taxon>
        <taxon>Hexacorallia</taxon>
        <taxon>Actiniaria</taxon>
        <taxon>Edwardsiidae</taxon>
        <taxon>Nematostella</taxon>
    </lineage>
</organism>
<sequence>MSELGEKISLFRKEFFSHFFTFLGWFVLAWIAWAFGALHLSFAWLVLFLFIGAFLQSGHLLKSNKRKIHRVIKQENDVKKVWPNMPSWIYFSEEEHALWLNRILDQMWPYVEDMVQGILKHSVEPAIQSYLPAPLQSLCFEKMALGQTPLYITNIKTYKAKKRDKEFIMDLDVVYNGDAHFTLGIKKVQLGISDLKIHGPLRVILKPLLSDYNPVGGVTVFFLNRPKISFDLTNLLSVLDIPGLKGTLLDIVEDVVASFVVLPNRIAVPLSASVDAGDLQYPIPDGVLRVEVIEAKDLIAADMALLSKPTSDPYCIVEVGAQKYRTKTKKSNCDPVWKETFEAFIDNTEGQELFCKVYDEDIAGKDTEIGEVDVQVASAFENGKTDLWLHLEGVEEGRIHLGLKWFSLSPNPSDLRQATPRNPTVAALFVKIINAIDLPKDMTSIETPTWLLCKVNVGKTSKDTFQVSSAAPTWSQGLRFLISDPRTQNVKISILEGGDKKVLGYCNFDLKRIANVPGMSHEGAFPLQGPGLERTALKCRVVMRALRAHEPKPVEPVTPATKNSVLESHHDLGGSSSTSNLTGGETDGGSASFPRGAYSTTSLTSSTAGFSSELSVGPSIGPSTEELSTRGEVKLTLKYDHGKNRLLINIIRAERLRSRYPENKTNPFVRLYLLPDRTKKTRRRTGAVRGSLAPSFNETIEYCVGLDQLKDRDLDIEVKNARPGLSMRRGWNSIGRTTIQLSELSLSAGITMTCELKK</sequence>
<dbReference type="PhylomeDB" id="A7RQE7"/>
<keyword evidence="7" id="KW-0677">Repeat</keyword>
<evidence type="ECO:0000313" key="18">
    <source>
        <dbReference type="EMBL" id="EDO46277.1"/>
    </source>
</evidence>
<evidence type="ECO:0000313" key="19">
    <source>
        <dbReference type="Proteomes" id="UP000001593"/>
    </source>
</evidence>
<evidence type="ECO:0000256" key="7">
    <source>
        <dbReference type="ARBA" id="ARBA00022737"/>
    </source>
</evidence>
<dbReference type="GO" id="GO:0005509">
    <property type="term" value="F:calcium ion binding"/>
    <property type="evidence" value="ECO:0000318"/>
    <property type="project" value="GO_Central"/>
</dbReference>
<feature type="region of interest" description="Disordered" evidence="14">
    <location>
        <begin position="566"/>
        <end position="628"/>
    </location>
</feature>
<dbReference type="PANTHER" id="PTHR45761">
    <property type="entry name" value="EXTENDED SYNAPTOTAGMIN-LIKE PROTEIN 2, ISOFORM C"/>
    <property type="match status" value="1"/>
</dbReference>
<dbReference type="eggNOG" id="KOG1012">
    <property type="taxonomic scope" value="Eukaryota"/>
</dbReference>
<feature type="domain" description="SMP-LTD" evidence="17">
    <location>
        <begin position="93"/>
        <end position="271"/>
    </location>
</feature>
<dbReference type="InterPro" id="IPR000008">
    <property type="entry name" value="C2_dom"/>
</dbReference>
<keyword evidence="5 15" id="KW-0812">Transmembrane</keyword>
<evidence type="ECO:0000256" key="13">
    <source>
        <dbReference type="ARBA" id="ARBA00023136"/>
    </source>
</evidence>
<dbReference type="InterPro" id="IPR031468">
    <property type="entry name" value="SMP_LBD"/>
</dbReference>
<evidence type="ECO:0000256" key="6">
    <source>
        <dbReference type="ARBA" id="ARBA00022723"/>
    </source>
</evidence>
<evidence type="ECO:0000256" key="2">
    <source>
        <dbReference type="ARBA" id="ARBA00004477"/>
    </source>
</evidence>
<keyword evidence="8" id="KW-0256">Endoplasmic reticulum</keyword>